<organism evidence="1 2">
    <name type="scientific">Streptomyces lividans 1326</name>
    <dbReference type="NCBI Taxonomy" id="1200984"/>
    <lineage>
        <taxon>Bacteria</taxon>
        <taxon>Bacillati</taxon>
        <taxon>Actinomycetota</taxon>
        <taxon>Actinomycetes</taxon>
        <taxon>Kitasatosporales</taxon>
        <taxon>Streptomycetaceae</taxon>
        <taxon>Streptomyces</taxon>
    </lineage>
</organism>
<accession>A0A7U9HE07</accession>
<evidence type="ECO:0000313" key="1">
    <source>
        <dbReference type="EMBL" id="EOY50769.1"/>
    </source>
</evidence>
<dbReference type="EMBL" id="CM001889">
    <property type="protein sequence ID" value="EOY50769.1"/>
    <property type="molecule type" value="Genomic_DNA"/>
</dbReference>
<dbReference type="Proteomes" id="UP000014062">
    <property type="component" value="Chromosome"/>
</dbReference>
<protein>
    <submittedName>
        <fullName evidence="1">Uncharacterized protein</fullName>
    </submittedName>
</protein>
<reference evidence="2" key="1">
    <citation type="journal article" date="2013" name="Genome Biol. Evol.">
        <title>The genome sequence of Streptomyces lividans 66 reveals a novel tRNA-dependent peptide biosynthetic system within a metal-related genomic island.</title>
        <authorList>
            <person name="Cruz-Morales P."/>
            <person name="Vijgenboom E."/>
            <person name="Iruegas-Bocardo F."/>
            <person name="Girard G."/>
            <person name="Yanez-Guerra L.A."/>
            <person name="Ramos-Aboites H.E."/>
            <person name="Pernodet J.L."/>
            <person name="Anne J."/>
            <person name="van Wezel G.P."/>
            <person name="Barona-Gomez F."/>
        </authorList>
    </citation>
    <scope>NUCLEOTIDE SEQUENCE [LARGE SCALE GENOMIC DNA]</scope>
    <source>
        <strain evidence="2">1326</strain>
    </source>
</reference>
<gene>
    <name evidence="1" type="ORF">SLI_6062</name>
</gene>
<name>A0A7U9HE07_STRLI</name>
<dbReference type="AlphaFoldDB" id="A0A7U9HE07"/>
<sequence>MVPRSNRRTTVTGNGTTHYAVAVGEFRRNGNGSDTAA</sequence>
<evidence type="ECO:0000313" key="2">
    <source>
        <dbReference type="Proteomes" id="UP000014062"/>
    </source>
</evidence>
<proteinExistence type="predicted"/>